<evidence type="ECO:0000256" key="12">
    <source>
        <dbReference type="HAMAP-Rule" id="MF_01916"/>
    </source>
</evidence>
<evidence type="ECO:0000256" key="3">
    <source>
        <dbReference type="ARBA" id="ARBA00022516"/>
    </source>
</evidence>
<evidence type="ECO:0000259" key="14">
    <source>
        <dbReference type="PROSITE" id="PS50035"/>
    </source>
</evidence>
<name>A0A7X5KMP3_9FIRM</name>
<protein>
    <recommendedName>
        <fullName evidence="12 13">Cardiolipin synthase</fullName>
        <shortName evidence="12">CL synthase</shortName>
        <ecNumber evidence="12 13">2.7.8.-</ecNumber>
    </recommendedName>
</protein>
<organism evidence="15 16">
    <name type="scientific">Anaerotalea alkaliphila</name>
    <dbReference type="NCBI Taxonomy" id="2662126"/>
    <lineage>
        <taxon>Bacteria</taxon>
        <taxon>Bacillati</taxon>
        <taxon>Bacillota</taxon>
        <taxon>Clostridia</taxon>
        <taxon>Eubacteriales</taxon>
        <taxon>Anaerotalea</taxon>
    </lineage>
</organism>
<keyword evidence="2 12" id="KW-1003">Cell membrane</keyword>
<feature type="active site" evidence="12">
    <location>
        <position position="405"/>
    </location>
</feature>
<feature type="active site" evidence="12">
    <location>
        <position position="228"/>
    </location>
</feature>
<dbReference type="InterPro" id="IPR025202">
    <property type="entry name" value="PLD-like_dom"/>
</dbReference>
<evidence type="ECO:0000256" key="9">
    <source>
        <dbReference type="ARBA" id="ARBA00023136"/>
    </source>
</evidence>
<comment type="catalytic activity">
    <reaction evidence="12">
        <text>2 a 1,2-diacyl-sn-glycero-3-phospho-(1'-sn-glycerol) = a cardiolipin + glycerol</text>
        <dbReference type="Rhea" id="RHEA:31451"/>
        <dbReference type="ChEBI" id="CHEBI:17754"/>
        <dbReference type="ChEBI" id="CHEBI:62237"/>
        <dbReference type="ChEBI" id="CHEBI:64716"/>
    </reaction>
</comment>
<comment type="caution">
    <text evidence="15">The sequence shown here is derived from an EMBL/GenBank/DDBJ whole genome shotgun (WGS) entry which is preliminary data.</text>
</comment>
<evidence type="ECO:0000256" key="7">
    <source>
        <dbReference type="ARBA" id="ARBA00022989"/>
    </source>
</evidence>
<feature type="transmembrane region" description="Helical" evidence="12">
    <location>
        <begin position="12"/>
        <end position="31"/>
    </location>
</feature>
<dbReference type="CDD" id="cd09112">
    <property type="entry name" value="PLDc_CLS_2"/>
    <property type="match status" value="1"/>
</dbReference>
<evidence type="ECO:0000256" key="5">
    <source>
        <dbReference type="ARBA" id="ARBA00022692"/>
    </source>
</evidence>
<keyword evidence="3 12" id="KW-0444">Lipid biosynthesis</keyword>
<comment type="subcellular location">
    <subcellularLocation>
        <location evidence="1 12">Cell membrane</location>
        <topology evidence="1 12">Multi-pass membrane protein</topology>
    </subcellularLocation>
</comment>
<evidence type="ECO:0000256" key="10">
    <source>
        <dbReference type="ARBA" id="ARBA00023209"/>
    </source>
</evidence>
<dbReference type="EMBL" id="JAAEEH010000007">
    <property type="protein sequence ID" value="NDL66918.1"/>
    <property type="molecule type" value="Genomic_DNA"/>
</dbReference>
<keyword evidence="9 12" id="KW-0472">Membrane</keyword>
<keyword evidence="6" id="KW-0677">Repeat</keyword>
<keyword evidence="11 12" id="KW-1208">Phospholipid metabolism</keyword>
<evidence type="ECO:0000313" key="16">
    <source>
        <dbReference type="Proteomes" id="UP000461585"/>
    </source>
</evidence>
<keyword evidence="10 12" id="KW-0594">Phospholipid biosynthesis</keyword>
<keyword evidence="8 12" id="KW-0443">Lipid metabolism</keyword>
<comment type="function">
    <text evidence="12">Catalyzes the reversible phosphatidyl group transfer from one phosphatidylglycerol molecule to another to form cardiolipin (CL) (diphosphatidylglycerol) and glycerol.</text>
</comment>
<dbReference type="GO" id="GO:0032049">
    <property type="term" value="P:cardiolipin biosynthetic process"/>
    <property type="evidence" value="ECO:0007669"/>
    <property type="project" value="UniProtKB-UniRule"/>
</dbReference>
<evidence type="ECO:0000256" key="4">
    <source>
        <dbReference type="ARBA" id="ARBA00022679"/>
    </source>
</evidence>
<dbReference type="SUPFAM" id="SSF56024">
    <property type="entry name" value="Phospholipase D/nuclease"/>
    <property type="match status" value="2"/>
</dbReference>
<dbReference type="SMART" id="SM00155">
    <property type="entry name" value="PLDc"/>
    <property type="match status" value="2"/>
</dbReference>
<dbReference type="InterPro" id="IPR030874">
    <property type="entry name" value="Cardiolipin_synth_Firmi"/>
</dbReference>
<dbReference type="RefSeq" id="WP_162369645.1">
    <property type="nucleotide sequence ID" value="NZ_JAAEEH010000007.1"/>
</dbReference>
<dbReference type="Pfam" id="PF13396">
    <property type="entry name" value="PLDc_N"/>
    <property type="match status" value="1"/>
</dbReference>
<dbReference type="InterPro" id="IPR022924">
    <property type="entry name" value="Cardiolipin_synthase"/>
</dbReference>
<accession>A0A7X5KMP3</accession>
<feature type="domain" description="PLD phosphodiesterase" evidence="14">
    <location>
        <begin position="223"/>
        <end position="250"/>
    </location>
</feature>
<keyword evidence="5 12" id="KW-0812">Transmembrane</keyword>
<feature type="transmembrane region" description="Helical" evidence="12">
    <location>
        <begin position="37"/>
        <end position="60"/>
    </location>
</feature>
<proteinExistence type="inferred from homology"/>
<dbReference type="FunFam" id="3.30.870.10:FF:000014">
    <property type="entry name" value="Cardiolipin synthase"/>
    <property type="match status" value="1"/>
</dbReference>
<feature type="active site" evidence="12">
    <location>
        <position position="407"/>
    </location>
</feature>
<dbReference type="AlphaFoldDB" id="A0A7X5KMP3"/>
<evidence type="ECO:0000256" key="1">
    <source>
        <dbReference type="ARBA" id="ARBA00004651"/>
    </source>
</evidence>
<evidence type="ECO:0000256" key="2">
    <source>
        <dbReference type="ARBA" id="ARBA00022475"/>
    </source>
</evidence>
<dbReference type="PANTHER" id="PTHR21248:SF22">
    <property type="entry name" value="PHOSPHOLIPASE D"/>
    <property type="match status" value="1"/>
</dbReference>
<dbReference type="GO" id="GO:0005886">
    <property type="term" value="C:plasma membrane"/>
    <property type="evidence" value="ECO:0007669"/>
    <property type="project" value="UniProtKB-SubCell"/>
</dbReference>
<dbReference type="InterPro" id="IPR001736">
    <property type="entry name" value="PLipase_D/transphosphatidylase"/>
</dbReference>
<evidence type="ECO:0000313" key="15">
    <source>
        <dbReference type="EMBL" id="NDL66918.1"/>
    </source>
</evidence>
<dbReference type="InterPro" id="IPR027379">
    <property type="entry name" value="CLS_N"/>
</dbReference>
<keyword evidence="7 12" id="KW-1133">Transmembrane helix</keyword>
<gene>
    <name evidence="15" type="primary">cls</name>
    <name evidence="15" type="ORF">GXN74_04040</name>
</gene>
<evidence type="ECO:0000256" key="8">
    <source>
        <dbReference type="ARBA" id="ARBA00023098"/>
    </source>
</evidence>
<keyword evidence="16" id="KW-1185">Reference proteome</keyword>
<dbReference type="GO" id="GO:0008808">
    <property type="term" value="F:cardiolipin synthase activity"/>
    <property type="evidence" value="ECO:0007669"/>
    <property type="project" value="UniProtKB-UniRule"/>
</dbReference>
<dbReference type="HAMAP" id="MF_01916">
    <property type="entry name" value="Cardiolipin_synth_Cls"/>
    <property type="match status" value="1"/>
</dbReference>
<comment type="similarity">
    <text evidence="12">Belongs to the phospholipase D family. Cardiolipin synthase subfamily.</text>
</comment>
<reference evidence="15 16" key="1">
    <citation type="submission" date="2020-01" db="EMBL/GenBank/DDBJ databases">
        <title>Anaeroalcalibacter tamaniensis gen. nov., sp. nov., moderately halophilic strictly anaerobic fermenter bacterium from mud volcano of Taman peninsula.</title>
        <authorList>
            <person name="Frolova A."/>
            <person name="Merkel A.Y."/>
            <person name="Slobodkin A.I."/>
        </authorList>
    </citation>
    <scope>NUCLEOTIDE SEQUENCE [LARGE SCALE GENOMIC DNA]</scope>
    <source>
        <strain evidence="15 16">F-3ap</strain>
    </source>
</reference>
<feature type="active site" evidence="12">
    <location>
        <position position="412"/>
    </location>
</feature>
<evidence type="ECO:0000256" key="13">
    <source>
        <dbReference type="NCBIfam" id="TIGR04265"/>
    </source>
</evidence>
<feature type="domain" description="PLD phosphodiesterase" evidence="14">
    <location>
        <begin position="400"/>
        <end position="427"/>
    </location>
</feature>
<dbReference type="EC" id="2.7.8.-" evidence="12 13"/>
<dbReference type="NCBIfam" id="TIGR04265">
    <property type="entry name" value="bac_cardiolipin"/>
    <property type="match status" value="1"/>
</dbReference>
<dbReference type="CDD" id="cd09110">
    <property type="entry name" value="PLDc_CLS_1"/>
    <property type="match status" value="1"/>
</dbReference>
<dbReference type="PANTHER" id="PTHR21248">
    <property type="entry name" value="CARDIOLIPIN SYNTHASE"/>
    <property type="match status" value="1"/>
</dbReference>
<evidence type="ECO:0000256" key="11">
    <source>
        <dbReference type="ARBA" id="ARBA00023264"/>
    </source>
</evidence>
<dbReference type="Gene3D" id="3.30.870.10">
    <property type="entry name" value="Endonuclease Chain A"/>
    <property type="match status" value="2"/>
</dbReference>
<keyword evidence="4 12" id="KW-0808">Transferase</keyword>
<feature type="active site" evidence="12">
    <location>
        <position position="230"/>
    </location>
</feature>
<feature type="active site" evidence="12">
    <location>
        <position position="235"/>
    </location>
</feature>
<dbReference type="PROSITE" id="PS50035">
    <property type="entry name" value="PLD"/>
    <property type="match status" value="2"/>
</dbReference>
<dbReference type="Pfam" id="PF13091">
    <property type="entry name" value="PLDc_2"/>
    <property type="match status" value="2"/>
</dbReference>
<evidence type="ECO:0000256" key="6">
    <source>
        <dbReference type="ARBA" id="ARBA00022737"/>
    </source>
</evidence>
<dbReference type="Proteomes" id="UP000461585">
    <property type="component" value="Unassembled WGS sequence"/>
</dbReference>
<sequence length="487" mass="56291">MIPYPYIQFLPINYLAFFMLNLLFSTIVILLERKDPLAALAWLFFMTLFPGVGFFFYLLLAQNISKRKIFKYTAEESRLYASVLESQRRALEGANYPFLHPETRDYEDLILFHNRLSDSLFSQNNRVSFFFDGTEKFDRLFQDIREAKHHVHMLYYIIQGDSLGQKLFELLGEKASQGVEVRLLVDHVGGRHLPRSRVAALRAQGAEVCFFFPSWLRYFNLKGNYRNHRKITVIDGEVGYVGGFNVGNEYLGLKRKFGYWRDTHLRIEGDAVIAMQLRFFLDWRNASRKGLTLSPAYLGSDRSTGDVAVQIVSSGPDNINQQIKQGYLKMVHRAVESIDIQTPYFIPDESILEALRIAASSGVRVRLMIPRMPDHIFIYWATYSYAADLLPYGVEVYIYEKGFLHAKAILVDRKACSIGSCNFDIRSFKLNFEANAFIYDRQASMAQALQFEKDLLSCRRLTLEDYGNRPFVVKVKEAVSRLFSPLL</sequence>